<keyword evidence="1" id="KW-0540">Nuclease</keyword>
<dbReference type="InterPro" id="IPR033411">
    <property type="entry name" value="Ribonuclease_PIN"/>
</dbReference>
<dbReference type="AlphaFoldDB" id="A0A4P9WTE2"/>
<dbReference type="PANTHER" id="PTHR12814">
    <property type="entry name" value="RNA-BINDING PROTEIN NOB1"/>
    <property type="match status" value="1"/>
</dbReference>
<feature type="region of interest" description="Disordered" evidence="4">
    <location>
        <begin position="56"/>
        <end position="86"/>
    </location>
</feature>
<accession>A0A4P9WTE2</accession>
<feature type="compositionally biased region" description="Acidic residues" evidence="4">
    <location>
        <begin position="200"/>
        <end position="209"/>
    </location>
</feature>
<proteinExistence type="predicted"/>
<feature type="region of interest" description="Disordered" evidence="4">
    <location>
        <begin position="163"/>
        <end position="234"/>
    </location>
</feature>
<evidence type="ECO:0000259" key="5">
    <source>
        <dbReference type="Pfam" id="PF17146"/>
    </source>
</evidence>
<dbReference type="GO" id="GO:0030490">
    <property type="term" value="P:maturation of SSU-rRNA"/>
    <property type="evidence" value="ECO:0007669"/>
    <property type="project" value="TreeGrafter"/>
</dbReference>
<protein>
    <recommendedName>
        <fullName evidence="5">Ribonuclease PIN domain-containing protein</fullName>
    </recommendedName>
</protein>
<dbReference type="Gene3D" id="3.40.50.1010">
    <property type="entry name" value="5'-nuclease"/>
    <property type="match status" value="1"/>
</dbReference>
<dbReference type="EMBL" id="ML012381">
    <property type="protein sequence ID" value="RKO95248.1"/>
    <property type="molecule type" value="Genomic_DNA"/>
</dbReference>
<keyword evidence="2" id="KW-0479">Metal-binding</keyword>
<organism evidence="6 7">
    <name type="scientific">Caulochytrium protostelioides</name>
    <dbReference type="NCBI Taxonomy" id="1555241"/>
    <lineage>
        <taxon>Eukaryota</taxon>
        <taxon>Fungi</taxon>
        <taxon>Fungi incertae sedis</taxon>
        <taxon>Chytridiomycota</taxon>
        <taxon>Chytridiomycota incertae sedis</taxon>
        <taxon>Chytridiomycetes</taxon>
        <taxon>Caulochytriales</taxon>
        <taxon>Caulochytriaceae</taxon>
        <taxon>Caulochytrium</taxon>
    </lineage>
</organism>
<dbReference type="GO" id="GO:0046872">
    <property type="term" value="F:metal ion binding"/>
    <property type="evidence" value="ECO:0007669"/>
    <property type="project" value="UniProtKB-KW"/>
</dbReference>
<evidence type="ECO:0000313" key="7">
    <source>
        <dbReference type="Proteomes" id="UP000268535"/>
    </source>
</evidence>
<gene>
    <name evidence="6" type="ORF">CAUPRSCDRAFT_13037</name>
</gene>
<evidence type="ECO:0000256" key="4">
    <source>
        <dbReference type="SAM" id="MobiDB-lite"/>
    </source>
</evidence>
<dbReference type="GO" id="GO:0016787">
    <property type="term" value="F:hydrolase activity"/>
    <property type="evidence" value="ECO:0007669"/>
    <property type="project" value="UniProtKB-KW"/>
</dbReference>
<dbReference type="GO" id="GO:0030688">
    <property type="term" value="C:preribosome, small subunit precursor"/>
    <property type="evidence" value="ECO:0007669"/>
    <property type="project" value="TreeGrafter"/>
</dbReference>
<dbReference type="Proteomes" id="UP000268535">
    <property type="component" value="Unassembled WGS sequence"/>
</dbReference>
<keyword evidence="3" id="KW-0378">Hydrolase</keyword>
<name>A0A4P9WTE2_9FUNG</name>
<dbReference type="GO" id="GO:0004521">
    <property type="term" value="F:RNA endonuclease activity"/>
    <property type="evidence" value="ECO:0007669"/>
    <property type="project" value="TreeGrafter"/>
</dbReference>
<evidence type="ECO:0000256" key="2">
    <source>
        <dbReference type="ARBA" id="ARBA00022723"/>
    </source>
</evidence>
<sequence length="234" mass="24036">MAAVTHFAKLTGDLAALSRTDLRVLALTYDLSVAAHGGSAAHLRTTPAPRHVQLGGSGPKGAAAPNAVPSFGDTRPAYKPRHRRKKKGAVEIIGDWPEDPVSAPAPAAAAPAAAAPAATSTDASAEAVEAVTAQTESLTLADAAAASHDAPASLSQNAAVYETEAEAEIDAENDDDDDAAEDVLVPVAQTDLPSEAPEAVNDDDDDSDGEWITSENLHRHRARDSGNILKDDDA</sequence>
<dbReference type="Pfam" id="PF17146">
    <property type="entry name" value="PIN_6"/>
    <property type="match status" value="1"/>
</dbReference>
<evidence type="ECO:0000313" key="6">
    <source>
        <dbReference type="EMBL" id="RKO95248.1"/>
    </source>
</evidence>
<feature type="domain" description="Ribonuclease PIN" evidence="5">
    <location>
        <begin position="2"/>
        <end position="31"/>
    </location>
</feature>
<reference evidence="7" key="1">
    <citation type="journal article" date="2018" name="Nat. Microbiol.">
        <title>Leveraging single-cell genomics to expand the fungal tree of life.</title>
        <authorList>
            <person name="Ahrendt S.R."/>
            <person name="Quandt C.A."/>
            <person name="Ciobanu D."/>
            <person name="Clum A."/>
            <person name="Salamov A."/>
            <person name="Andreopoulos B."/>
            <person name="Cheng J.F."/>
            <person name="Woyke T."/>
            <person name="Pelin A."/>
            <person name="Henrissat B."/>
            <person name="Reynolds N.K."/>
            <person name="Benny G.L."/>
            <person name="Smith M.E."/>
            <person name="James T.Y."/>
            <person name="Grigoriev I.V."/>
        </authorList>
    </citation>
    <scope>NUCLEOTIDE SEQUENCE [LARGE SCALE GENOMIC DNA]</scope>
    <source>
        <strain evidence="7">ATCC 52028</strain>
    </source>
</reference>
<evidence type="ECO:0000256" key="1">
    <source>
        <dbReference type="ARBA" id="ARBA00022722"/>
    </source>
</evidence>
<evidence type="ECO:0000256" key="3">
    <source>
        <dbReference type="ARBA" id="ARBA00022801"/>
    </source>
</evidence>
<feature type="non-terminal residue" evidence="6">
    <location>
        <position position="234"/>
    </location>
</feature>
<feature type="compositionally biased region" description="Acidic residues" evidence="4">
    <location>
        <begin position="163"/>
        <end position="181"/>
    </location>
</feature>
<dbReference type="InterPro" id="IPR039907">
    <property type="entry name" value="NOB1"/>
</dbReference>
<dbReference type="PANTHER" id="PTHR12814:SF2">
    <property type="entry name" value="RNA-BINDING PROTEIN NOB1"/>
    <property type="match status" value="1"/>
</dbReference>